<organism evidence="1 2">
    <name type="scientific">Lophiotrema nucula</name>
    <dbReference type="NCBI Taxonomy" id="690887"/>
    <lineage>
        <taxon>Eukaryota</taxon>
        <taxon>Fungi</taxon>
        <taxon>Dikarya</taxon>
        <taxon>Ascomycota</taxon>
        <taxon>Pezizomycotina</taxon>
        <taxon>Dothideomycetes</taxon>
        <taxon>Pleosporomycetidae</taxon>
        <taxon>Pleosporales</taxon>
        <taxon>Lophiotremataceae</taxon>
        <taxon>Lophiotrema</taxon>
    </lineage>
</organism>
<gene>
    <name evidence="1" type="ORF">BDV96DRAFT_151162</name>
</gene>
<keyword evidence="2" id="KW-1185">Reference proteome</keyword>
<reference evidence="1" key="1">
    <citation type="journal article" date="2020" name="Stud. Mycol.">
        <title>101 Dothideomycetes genomes: a test case for predicting lifestyles and emergence of pathogens.</title>
        <authorList>
            <person name="Haridas S."/>
            <person name="Albert R."/>
            <person name="Binder M."/>
            <person name="Bloem J."/>
            <person name="Labutti K."/>
            <person name="Salamov A."/>
            <person name="Andreopoulos B."/>
            <person name="Baker S."/>
            <person name="Barry K."/>
            <person name="Bills G."/>
            <person name="Bluhm B."/>
            <person name="Cannon C."/>
            <person name="Castanera R."/>
            <person name="Culley D."/>
            <person name="Daum C."/>
            <person name="Ezra D."/>
            <person name="Gonzalez J."/>
            <person name="Henrissat B."/>
            <person name="Kuo A."/>
            <person name="Liang C."/>
            <person name="Lipzen A."/>
            <person name="Lutzoni F."/>
            <person name="Magnuson J."/>
            <person name="Mondo S."/>
            <person name="Nolan M."/>
            <person name="Ohm R."/>
            <person name="Pangilinan J."/>
            <person name="Park H.-J."/>
            <person name="Ramirez L."/>
            <person name="Alfaro M."/>
            <person name="Sun H."/>
            <person name="Tritt A."/>
            <person name="Yoshinaga Y."/>
            <person name="Zwiers L.-H."/>
            <person name="Turgeon B."/>
            <person name="Goodwin S."/>
            <person name="Spatafora J."/>
            <person name="Crous P."/>
            <person name="Grigoriev I."/>
        </authorList>
    </citation>
    <scope>NUCLEOTIDE SEQUENCE</scope>
    <source>
        <strain evidence="1">CBS 627.86</strain>
    </source>
</reference>
<dbReference type="PIRSF" id="PIRSF015736">
    <property type="entry name" value="MI"/>
    <property type="match status" value="1"/>
</dbReference>
<dbReference type="Gene3D" id="3.40.50.12500">
    <property type="match status" value="1"/>
</dbReference>
<dbReference type="Pfam" id="PF17645">
    <property type="entry name" value="Amdase"/>
    <property type="match status" value="1"/>
</dbReference>
<dbReference type="Proteomes" id="UP000799770">
    <property type="component" value="Unassembled WGS sequence"/>
</dbReference>
<dbReference type="AlphaFoldDB" id="A0A6A5Z134"/>
<dbReference type="EMBL" id="ML977329">
    <property type="protein sequence ID" value="KAF2113100.1"/>
    <property type="molecule type" value="Genomic_DNA"/>
</dbReference>
<protein>
    <submittedName>
        <fullName evidence="1">Asp/Glu/hydantoin racemase</fullName>
    </submittedName>
</protein>
<proteinExistence type="predicted"/>
<dbReference type="PANTHER" id="PTHR40267:SF1">
    <property type="entry name" value="BLR3294 PROTEIN"/>
    <property type="match status" value="1"/>
</dbReference>
<dbReference type="InterPro" id="IPR026286">
    <property type="entry name" value="MaiA/AMDase"/>
</dbReference>
<accession>A0A6A5Z134</accession>
<evidence type="ECO:0000313" key="1">
    <source>
        <dbReference type="EMBL" id="KAF2113100.1"/>
    </source>
</evidence>
<sequence>MVNYHFAPRGTFAIILPSTNVAVEAEYGQMVVPGMSWHSGRILIKDPNLDSDDKFEQFMIDLREEIGNAVANVVTAEPDYMVMGMSSETFWGGKAGAAKFEALMKELSGGLEITTSAQACNAALEKLGAKGIGVITPYQTVGDQQVKAYMTEMGWEVKAIHGLKCPTAKSIADVEPETLKEAFRRVNGPDVDALVQAGTNLFCAKVAAEMEEELGKPVIAINTATVWHAYRTHGINDQIDGLGCLLEKY</sequence>
<dbReference type="OrthoDB" id="414270at2759"/>
<evidence type="ECO:0000313" key="2">
    <source>
        <dbReference type="Proteomes" id="UP000799770"/>
    </source>
</evidence>
<dbReference type="InterPro" id="IPR053714">
    <property type="entry name" value="Iso_Racemase_Enz_sf"/>
</dbReference>
<name>A0A6A5Z134_9PLEO</name>
<dbReference type="PANTHER" id="PTHR40267">
    <property type="entry name" value="BLR3294 PROTEIN"/>
    <property type="match status" value="1"/>
</dbReference>